<keyword evidence="3" id="KW-1185">Reference proteome</keyword>
<organism evidence="1 3">
    <name type="scientific">Pristionchus fissidentatus</name>
    <dbReference type="NCBI Taxonomy" id="1538716"/>
    <lineage>
        <taxon>Eukaryota</taxon>
        <taxon>Metazoa</taxon>
        <taxon>Ecdysozoa</taxon>
        <taxon>Nematoda</taxon>
        <taxon>Chromadorea</taxon>
        <taxon>Rhabditida</taxon>
        <taxon>Rhabditina</taxon>
        <taxon>Diplogasteromorpha</taxon>
        <taxon>Diplogasteroidea</taxon>
        <taxon>Neodiplogasteridae</taxon>
        <taxon>Pristionchus</taxon>
    </lineage>
</organism>
<proteinExistence type="predicted"/>
<dbReference type="EMBL" id="BTSY01000005">
    <property type="protein sequence ID" value="GMT28458.1"/>
    <property type="molecule type" value="Genomic_DNA"/>
</dbReference>
<evidence type="ECO:0000313" key="3">
    <source>
        <dbReference type="Proteomes" id="UP001432322"/>
    </source>
</evidence>
<name>A0AAV5VDK9_9BILA</name>
<feature type="non-terminal residue" evidence="1">
    <location>
        <position position="109"/>
    </location>
</feature>
<sequence>LLSGSFEDAKQFLLLVSGIIEPLLADDGIDGVDSISGRISPMISSRCPRPIGTREFAAITPVIIGSRTERRGMVPAALTTTQVRHTLEAIEPFPKIGFPRASTTRPSRP</sequence>
<reference evidence="1" key="1">
    <citation type="submission" date="2023-10" db="EMBL/GenBank/DDBJ databases">
        <title>Genome assembly of Pristionchus species.</title>
        <authorList>
            <person name="Yoshida K."/>
            <person name="Sommer R.J."/>
        </authorList>
    </citation>
    <scope>NUCLEOTIDE SEQUENCE</scope>
    <source>
        <strain evidence="1">RS5133</strain>
    </source>
</reference>
<dbReference type="EMBL" id="BTSY01000003">
    <property type="protein sequence ID" value="GMT17471.1"/>
    <property type="molecule type" value="Genomic_DNA"/>
</dbReference>
<gene>
    <name evidence="2" type="ORF">PFISCL1PPCAC_19755</name>
    <name evidence="1" type="ORF">PFISCL1PPCAC_8768</name>
</gene>
<protein>
    <submittedName>
        <fullName evidence="1">Uncharacterized protein</fullName>
    </submittedName>
</protein>
<feature type="non-terminal residue" evidence="1">
    <location>
        <position position="1"/>
    </location>
</feature>
<accession>A0AAV5VDK9</accession>
<dbReference type="Proteomes" id="UP001432322">
    <property type="component" value="Unassembled WGS sequence"/>
</dbReference>
<evidence type="ECO:0000313" key="1">
    <source>
        <dbReference type="EMBL" id="GMT17471.1"/>
    </source>
</evidence>
<dbReference type="AlphaFoldDB" id="A0AAV5VDK9"/>
<comment type="caution">
    <text evidence="1">The sequence shown here is derived from an EMBL/GenBank/DDBJ whole genome shotgun (WGS) entry which is preliminary data.</text>
</comment>
<evidence type="ECO:0000313" key="2">
    <source>
        <dbReference type="EMBL" id="GMT28458.1"/>
    </source>
</evidence>